<sequence>MRAIMLMFDSLNRHMLPPYGGTFVQAPNFQRLARRSVVFDNFRAGSLPCIPARRELHTTPDIQGHDLAQILDHDGEIRSGALFDIHGGHVNVTDGRYVYMRSCTGPANAPLEEHTLMPTHMRSRFDPDELAEWQPCEPFSFTKGLRTMRIPTSAGWLSSWRHGTLLFDLREDAHQQQPLDDPDVELRMLHLLTSLLRESDAPTSQFERLDLPHDRAPGPEHLLVAEHAARAAEIAEPLPREQDLPPAATTPVGELLGNNAARAALERHLPEICRTETLGLPPTTTLLDLARHAVISAATLRALADELG</sequence>
<accession>A0ABW3FU68</accession>
<dbReference type="Proteomes" id="UP001597018">
    <property type="component" value="Unassembled WGS sequence"/>
</dbReference>
<evidence type="ECO:0000313" key="1">
    <source>
        <dbReference type="EMBL" id="MFD0921413.1"/>
    </source>
</evidence>
<comment type="caution">
    <text evidence="1">The sequence shown here is derived from an EMBL/GenBank/DDBJ whole genome shotgun (WGS) entry which is preliminary data.</text>
</comment>
<keyword evidence="2" id="KW-1185">Reference proteome</keyword>
<gene>
    <name evidence="1" type="ORF">ACFQ16_16840</name>
</gene>
<organism evidence="1 2">
    <name type="scientific">Saccharopolyspora rosea</name>
    <dbReference type="NCBI Taxonomy" id="524884"/>
    <lineage>
        <taxon>Bacteria</taxon>
        <taxon>Bacillati</taxon>
        <taxon>Actinomycetota</taxon>
        <taxon>Actinomycetes</taxon>
        <taxon>Pseudonocardiales</taxon>
        <taxon>Pseudonocardiaceae</taxon>
        <taxon>Saccharopolyspora</taxon>
    </lineage>
</organism>
<evidence type="ECO:0000313" key="2">
    <source>
        <dbReference type="Proteomes" id="UP001597018"/>
    </source>
</evidence>
<dbReference type="InterPro" id="IPR017850">
    <property type="entry name" value="Alkaline_phosphatase_core_sf"/>
</dbReference>
<protein>
    <recommendedName>
        <fullName evidence="3">Sulfatase</fullName>
    </recommendedName>
</protein>
<dbReference type="EMBL" id="JBHTIW010000012">
    <property type="protein sequence ID" value="MFD0921413.1"/>
    <property type="molecule type" value="Genomic_DNA"/>
</dbReference>
<reference evidence="2" key="1">
    <citation type="journal article" date="2019" name="Int. J. Syst. Evol. Microbiol.">
        <title>The Global Catalogue of Microorganisms (GCM) 10K type strain sequencing project: providing services to taxonomists for standard genome sequencing and annotation.</title>
        <authorList>
            <consortium name="The Broad Institute Genomics Platform"/>
            <consortium name="The Broad Institute Genome Sequencing Center for Infectious Disease"/>
            <person name="Wu L."/>
            <person name="Ma J."/>
        </authorList>
    </citation>
    <scope>NUCLEOTIDE SEQUENCE [LARGE SCALE GENOMIC DNA]</scope>
    <source>
        <strain evidence="2">CCUG 56401</strain>
    </source>
</reference>
<proteinExistence type="predicted"/>
<name>A0ABW3FU68_9PSEU</name>
<evidence type="ECO:0008006" key="3">
    <source>
        <dbReference type="Google" id="ProtNLM"/>
    </source>
</evidence>
<dbReference type="SUPFAM" id="SSF53649">
    <property type="entry name" value="Alkaline phosphatase-like"/>
    <property type="match status" value="1"/>
</dbReference>
<dbReference type="Gene3D" id="3.40.720.10">
    <property type="entry name" value="Alkaline Phosphatase, subunit A"/>
    <property type="match status" value="1"/>
</dbReference>
<dbReference type="RefSeq" id="WP_263252939.1">
    <property type="nucleotide sequence ID" value="NZ_BAABLT010000010.1"/>
</dbReference>